<evidence type="ECO:0000313" key="2">
    <source>
        <dbReference type="EMBL" id="GHP11042.1"/>
    </source>
</evidence>
<dbReference type="EMBL" id="BNJQ01000032">
    <property type="protein sequence ID" value="GHP11042.1"/>
    <property type="molecule type" value="Genomic_DNA"/>
</dbReference>
<feature type="transmembrane region" description="Helical" evidence="1">
    <location>
        <begin position="226"/>
        <end position="248"/>
    </location>
</feature>
<dbReference type="OrthoDB" id="10662628at2759"/>
<sequence length="433" mass="46266">MSTDDASKSRISTSCGGDDNDDFDHLVGLESTDTTTTTTTTAVNLLGADDDEQTAQFQKVAVGTACMVLMTACWGIAAPTFKVVDVHPLVRLSWRAQTSLIAAFPVAAAAEVGRRRQKRTPLIKLLATRRAVGAVVFTGTTLWLQFVTFSLCLSGPFATAFVHMCVFTQLHPQIIAAALGACSLLPGKAHMRPSRGEATGVLLGLVGAVTAAYFDRHTERGDVTPPSVVGDLLAVSSAACSSLYALGLKTGFEPREEWPSMLVQFLVTIVVLVETLVFAPMLFPGGVRWTTSDSRGMLDWPTSEYLFPYLLIIGATTIYGHTFMTAAMARLPVLVCSLVICLIPVLHEVIGFYVYHVAGPPHAEAVGGWVFVFAGLVIAGLYPSKHDPFKPPPSSTTRSGGIAKNTSELELERFAAVANTADEEEDSRLLALA</sequence>
<evidence type="ECO:0000256" key="1">
    <source>
        <dbReference type="SAM" id="Phobius"/>
    </source>
</evidence>
<reference evidence="2" key="1">
    <citation type="submission" date="2020-10" db="EMBL/GenBank/DDBJ databases">
        <title>Unveiling of a novel bifunctional photoreceptor, Dualchrome1, isolated from a cosmopolitan green alga.</title>
        <authorList>
            <person name="Suzuki S."/>
            <person name="Kawachi M."/>
        </authorList>
    </citation>
    <scope>NUCLEOTIDE SEQUENCE</scope>
    <source>
        <strain evidence="2">NIES 2893</strain>
    </source>
</reference>
<feature type="transmembrane region" description="Helical" evidence="1">
    <location>
        <begin position="197"/>
        <end position="214"/>
    </location>
</feature>
<keyword evidence="1" id="KW-0812">Transmembrane</keyword>
<proteinExistence type="predicted"/>
<evidence type="ECO:0000313" key="3">
    <source>
        <dbReference type="Proteomes" id="UP000660262"/>
    </source>
</evidence>
<feature type="transmembrane region" description="Helical" evidence="1">
    <location>
        <begin position="92"/>
        <end position="110"/>
    </location>
</feature>
<evidence type="ECO:0008006" key="4">
    <source>
        <dbReference type="Google" id="ProtNLM"/>
    </source>
</evidence>
<feature type="transmembrane region" description="Helical" evidence="1">
    <location>
        <begin position="305"/>
        <end position="324"/>
    </location>
</feature>
<feature type="transmembrane region" description="Helical" evidence="1">
    <location>
        <begin position="131"/>
        <end position="151"/>
    </location>
</feature>
<feature type="transmembrane region" description="Helical" evidence="1">
    <location>
        <begin position="157"/>
        <end position="185"/>
    </location>
</feature>
<name>A0A830HVA1_9CHLO</name>
<comment type="caution">
    <text evidence="2">The sequence shown here is derived from an EMBL/GenBank/DDBJ whole genome shotgun (WGS) entry which is preliminary data.</text>
</comment>
<dbReference type="Proteomes" id="UP000660262">
    <property type="component" value="Unassembled WGS sequence"/>
</dbReference>
<accession>A0A830HVA1</accession>
<keyword evidence="3" id="KW-1185">Reference proteome</keyword>
<feature type="transmembrane region" description="Helical" evidence="1">
    <location>
        <begin position="331"/>
        <end position="354"/>
    </location>
</feature>
<feature type="transmembrane region" description="Helical" evidence="1">
    <location>
        <begin position="60"/>
        <end position="80"/>
    </location>
</feature>
<organism evidence="2 3">
    <name type="scientific">Pycnococcus provasolii</name>
    <dbReference type="NCBI Taxonomy" id="41880"/>
    <lineage>
        <taxon>Eukaryota</taxon>
        <taxon>Viridiplantae</taxon>
        <taxon>Chlorophyta</taxon>
        <taxon>Pseudoscourfieldiophyceae</taxon>
        <taxon>Pseudoscourfieldiales</taxon>
        <taxon>Pycnococcaceae</taxon>
        <taxon>Pycnococcus</taxon>
    </lineage>
</organism>
<protein>
    <recommendedName>
        <fullName evidence="4">EamA domain-containing protein</fullName>
    </recommendedName>
</protein>
<feature type="transmembrane region" description="Helical" evidence="1">
    <location>
        <begin position="366"/>
        <end position="384"/>
    </location>
</feature>
<dbReference type="AlphaFoldDB" id="A0A830HVA1"/>
<feature type="transmembrane region" description="Helical" evidence="1">
    <location>
        <begin position="260"/>
        <end position="285"/>
    </location>
</feature>
<keyword evidence="1" id="KW-1133">Transmembrane helix</keyword>
<gene>
    <name evidence="2" type="ORF">PPROV_000977200</name>
</gene>
<keyword evidence="1" id="KW-0472">Membrane</keyword>